<reference evidence="3 4" key="1">
    <citation type="submission" date="2020-03" db="EMBL/GenBank/DDBJ databases">
        <title>Draft Genome Sequence of Cudoniella acicularis.</title>
        <authorList>
            <person name="Buettner E."/>
            <person name="Kellner H."/>
        </authorList>
    </citation>
    <scope>NUCLEOTIDE SEQUENCE [LARGE SCALE GENOMIC DNA]</scope>
    <source>
        <strain evidence="3 4">DSM 108380</strain>
    </source>
</reference>
<feature type="region of interest" description="Disordered" evidence="1">
    <location>
        <begin position="172"/>
        <end position="333"/>
    </location>
</feature>
<evidence type="ECO:0008006" key="5">
    <source>
        <dbReference type="Google" id="ProtNLM"/>
    </source>
</evidence>
<feature type="compositionally biased region" description="Pro residues" evidence="1">
    <location>
        <begin position="222"/>
        <end position="240"/>
    </location>
</feature>
<dbReference type="EMBL" id="JAAMPI010000630">
    <property type="protein sequence ID" value="KAF4629766.1"/>
    <property type="molecule type" value="Genomic_DNA"/>
</dbReference>
<feature type="compositionally biased region" description="Pro residues" evidence="1">
    <location>
        <begin position="11"/>
        <end position="33"/>
    </location>
</feature>
<gene>
    <name evidence="3" type="ORF">G7Y89_g8376</name>
</gene>
<organism evidence="3 4">
    <name type="scientific">Cudoniella acicularis</name>
    <dbReference type="NCBI Taxonomy" id="354080"/>
    <lineage>
        <taxon>Eukaryota</taxon>
        <taxon>Fungi</taxon>
        <taxon>Dikarya</taxon>
        <taxon>Ascomycota</taxon>
        <taxon>Pezizomycotina</taxon>
        <taxon>Leotiomycetes</taxon>
        <taxon>Helotiales</taxon>
        <taxon>Tricladiaceae</taxon>
        <taxon>Cudoniella</taxon>
    </lineage>
</organism>
<name>A0A8H4RJ82_9HELO</name>
<sequence>MLSLKLQPLHLPPRRPNPPATAASPPPPQPSHSPPLVAATSISTATPTYGVANLVYAMSFPLPSSTPKSGLSTAAIAGIGSTIGVILLLTILSLCYFFFFRKHPSSKFRKGKSIFTPSYNTTLSSTRNSQLQQQPQLLNLAQPLFAGGGADGAGVYVPVQLHELEHAGYEGDLGLSPVSPGQGQPHNYEYGYDNPPPLAAGGIPLQELHHNPSSPPLQQRQPEPPQRRPIPTRFPLPTPLPTISQSPEVPELATELEDEEEEEEGRRVLAPVPPEGLHAIVPSGSGSVPVPPPRSEARGGVVAKGGSELGGREIWHGLPPPGNISGEGSSRVENGEGEILDLDAAKRWQEERHRKWEMDG</sequence>
<proteinExistence type="predicted"/>
<keyword evidence="2" id="KW-0472">Membrane</keyword>
<evidence type="ECO:0000313" key="3">
    <source>
        <dbReference type="EMBL" id="KAF4629766.1"/>
    </source>
</evidence>
<accession>A0A8H4RJ82</accession>
<comment type="caution">
    <text evidence="3">The sequence shown here is derived from an EMBL/GenBank/DDBJ whole genome shotgun (WGS) entry which is preliminary data.</text>
</comment>
<dbReference type="Proteomes" id="UP000566819">
    <property type="component" value="Unassembled WGS sequence"/>
</dbReference>
<feature type="transmembrane region" description="Helical" evidence="2">
    <location>
        <begin position="74"/>
        <end position="100"/>
    </location>
</feature>
<keyword evidence="4" id="KW-1185">Reference proteome</keyword>
<dbReference type="AlphaFoldDB" id="A0A8H4RJ82"/>
<evidence type="ECO:0000256" key="2">
    <source>
        <dbReference type="SAM" id="Phobius"/>
    </source>
</evidence>
<keyword evidence="2" id="KW-0812">Transmembrane</keyword>
<feature type="region of interest" description="Disordered" evidence="1">
    <location>
        <begin position="11"/>
        <end position="37"/>
    </location>
</feature>
<feature type="compositionally biased region" description="Acidic residues" evidence="1">
    <location>
        <begin position="254"/>
        <end position="263"/>
    </location>
</feature>
<evidence type="ECO:0000313" key="4">
    <source>
        <dbReference type="Proteomes" id="UP000566819"/>
    </source>
</evidence>
<protein>
    <recommendedName>
        <fullName evidence="5">Transmembrane protein</fullName>
    </recommendedName>
</protein>
<keyword evidence="2" id="KW-1133">Transmembrane helix</keyword>
<evidence type="ECO:0000256" key="1">
    <source>
        <dbReference type="SAM" id="MobiDB-lite"/>
    </source>
</evidence>